<keyword evidence="3 6" id="KW-1133">Transmembrane helix</keyword>
<evidence type="ECO:0000256" key="2">
    <source>
        <dbReference type="ARBA" id="ARBA00022692"/>
    </source>
</evidence>
<feature type="transmembrane region" description="Helical" evidence="6">
    <location>
        <begin position="455"/>
        <end position="477"/>
    </location>
</feature>
<organism evidence="7 8">
    <name type="scientific">Microterricola pindariensis</name>
    <dbReference type="NCBI Taxonomy" id="478010"/>
    <lineage>
        <taxon>Bacteria</taxon>
        <taxon>Bacillati</taxon>
        <taxon>Actinomycetota</taxon>
        <taxon>Actinomycetes</taxon>
        <taxon>Micrococcales</taxon>
        <taxon>Microbacteriaceae</taxon>
        <taxon>Microterricola</taxon>
    </lineage>
</organism>
<keyword evidence="8" id="KW-1185">Reference proteome</keyword>
<feature type="transmembrane region" description="Helical" evidence="6">
    <location>
        <begin position="30"/>
        <end position="51"/>
    </location>
</feature>
<sequence length="660" mass="63732">MAARDSRPPTEATAPSRFAATSGSERIGRLTLIGLLLVPLLIGGVLSWALAAPTTHLDRVTAAIVNNDEPVTVNGNTVPLGRQFSAGLIAGQAAGTDGGSDASTDTDPQAGAAQNNFSWVLTNGDEAAAGLRSGRYAAVVTIPASFSATAMSIGGPASAATQAALQVQTTPASAFLDPALTQAITRTAAASLNQQLIEQYLDNVYAGFNTLNQQIGQASSGADSLASGASSLDSGAQSLASGAGQLNAGASSLDTGAAALADGLSELDSAAQPLPGQTAQLAAGAAQVAAAADGLSAAVADATSQFTATVAQICLTPGVLCDRATAALSRLQSANQTAAQLAGGADQVASGNAQLAAGMGPLVDGIDSSASGAEQLADGAAQLSEGAASLSDGAQSVAAGAAQVDSGAAQLSSGLQQAVAQIPTYSDSDISTLSAVVSAPVLVEQAALPAGFQSVPLFAVVALWLGGLVLAIARRAVPTRLLLTAAPSTGIALRSLGLTAAFGAAQGVVVGVVVLTAVAASPLQWLSFAGACLAIGAVFAVLNQGLAAAFGAVGRLLAAAVAVVALAAGLSGAVPPVIAGIAGALPTAPALQLLLAALTRDAGSALAGLAGLLLWALLGAALVYAGVAVRRRAAGDGSSTSGEAVADPTPGEGEGAQRSA</sequence>
<dbReference type="InterPro" id="IPR023908">
    <property type="entry name" value="xxxLxxG_rpt"/>
</dbReference>
<gene>
    <name evidence="7" type="ORF">GY24_03220</name>
</gene>
<feature type="transmembrane region" description="Helical" evidence="6">
    <location>
        <begin position="605"/>
        <end position="629"/>
    </location>
</feature>
<dbReference type="InterPro" id="IPR011049">
    <property type="entry name" value="Serralysin-like_metalloprot_C"/>
</dbReference>
<feature type="transmembrane region" description="Helical" evidence="6">
    <location>
        <begin position="498"/>
        <end position="519"/>
    </location>
</feature>
<accession>A0ABX5AYQ0</accession>
<evidence type="ECO:0000256" key="3">
    <source>
        <dbReference type="ARBA" id="ARBA00022989"/>
    </source>
</evidence>
<dbReference type="RefSeq" id="WP_104474338.1">
    <property type="nucleotide sequence ID" value="NZ_MPZN01000006.1"/>
</dbReference>
<proteinExistence type="predicted"/>
<feature type="transmembrane region" description="Helical" evidence="6">
    <location>
        <begin position="556"/>
        <end position="585"/>
    </location>
</feature>
<dbReference type="SUPFAM" id="SSF101967">
    <property type="entry name" value="Adhesin YadA, collagen-binding domain"/>
    <property type="match status" value="1"/>
</dbReference>
<evidence type="ECO:0000256" key="4">
    <source>
        <dbReference type="ARBA" id="ARBA00023136"/>
    </source>
</evidence>
<evidence type="ECO:0000313" key="8">
    <source>
        <dbReference type="Proteomes" id="UP000237755"/>
    </source>
</evidence>
<evidence type="ECO:0008006" key="9">
    <source>
        <dbReference type="Google" id="ProtNLM"/>
    </source>
</evidence>
<reference evidence="7 8" key="1">
    <citation type="journal article" date="2008" name="Int. J. Syst. Evol. Microbiol.">
        <title>Leifsonia pindariensis sp. nov., isolated from the Pindari glacier of the Indian Himalayas, and emended description of the genus Leifsonia.</title>
        <authorList>
            <person name="Reddy G.S."/>
            <person name="Prabagaran S.R."/>
            <person name="Shivaji S."/>
        </authorList>
    </citation>
    <scope>NUCLEOTIDE SEQUENCE [LARGE SCALE GENOMIC DNA]</scope>
    <source>
        <strain evidence="7 8">PON 10</strain>
    </source>
</reference>
<feature type="region of interest" description="Disordered" evidence="5">
    <location>
        <begin position="635"/>
        <end position="660"/>
    </location>
</feature>
<comment type="caution">
    <text evidence="7">The sequence shown here is derived from an EMBL/GenBank/DDBJ whole genome shotgun (WGS) entry which is preliminary data.</text>
</comment>
<dbReference type="Gene3D" id="1.10.287.950">
    <property type="entry name" value="Methyl-accepting chemotaxis protein"/>
    <property type="match status" value="2"/>
</dbReference>
<protein>
    <recommendedName>
        <fullName evidence="9">DUF3533 domain-containing protein</fullName>
    </recommendedName>
</protein>
<keyword evidence="4 6" id="KW-0472">Membrane</keyword>
<evidence type="ECO:0000256" key="5">
    <source>
        <dbReference type="SAM" id="MobiDB-lite"/>
    </source>
</evidence>
<feature type="region of interest" description="Disordered" evidence="5">
    <location>
        <begin position="1"/>
        <end position="20"/>
    </location>
</feature>
<name>A0ABX5AYQ0_9MICO</name>
<evidence type="ECO:0000256" key="1">
    <source>
        <dbReference type="ARBA" id="ARBA00004141"/>
    </source>
</evidence>
<evidence type="ECO:0000313" key="7">
    <source>
        <dbReference type="EMBL" id="PPL19937.1"/>
    </source>
</evidence>
<evidence type="ECO:0000256" key="6">
    <source>
        <dbReference type="SAM" id="Phobius"/>
    </source>
</evidence>
<keyword evidence="2 6" id="KW-0812">Transmembrane</keyword>
<dbReference type="PANTHER" id="PTHR43077:SF5">
    <property type="entry name" value="PHAGE INFECTION PROTEIN"/>
    <property type="match status" value="1"/>
</dbReference>
<dbReference type="InterPro" id="IPR051328">
    <property type="entry name" value="T7SS_ABC-Transporter"/>
</dbReference>
<dbReference type="NCBIfam" id="TIGR03057">
    <property type="entry name" value="xxxLxxG_by_4"/>
    <property type="match status" value="4"/>
</dbReference>
<dbReference type="Proteomes" id="UP000237755">
    <property type="component" value="Unassembled WGS sequence"/>
</dbReference>
<dbReference type="PANTHER" id="PTHR43077">
    <property type="entry name" value="TRANSPORT PERMEASE YVFS-RELATED"/>
    <property type="match status" value="1"/>
</dbReference>
<feature type="transmembrane region" description="Helical" evidence="6">
    <location>
        <begin position="525"/>
        <end position="549"/>
    </location>
</feature>
<comment type="subcellular location">
    <subcellularLocation>
        <location evidence="1">Membrane</location>
        <topology evidence="1">Multi-pass membrane protein</topology>
    </subcellularLocation>
</comment>
<dbReference type="EMBL" id="MPZN01000006">
    <property type="protein sequence ID" value="PPL19937.1"/>
    <property type="molecule type" value="Genomic_DNA"/>
</dbReference>